<evidence type="ECO:0000259" key="3">
    <source>
        <dbReference type="Pfam" id="PF00582"/>
    </source>
</evidence>
<gene>
    <name evidence="4" type="ORF">DPM12_09840</name>
</gene>
<reference evidence="4 5" key="1">
    <citation type="submission" date="2018-06" db="EMBL/GenBank/DDBJ databases">
        <title>Phytoactinopolyspora halophila sp. nov., a novel halophilic actinomycete isolated from a saline soil in China.</title>
        <authorList>
            <person name="Tang S.-K."/>
        </authorList>
    </citation>
    <scope>NUCLEOTIDE SEQUENCE [LARGE SCALE GENOMIC DNA]</scope>
    <source>
        <strain evidence="4 5">YIM 96934</strain>
    </source>
</reference>
<feature type="domain" description="UspA" evidence="3">
    <location>
        <begin position="20"/>
        <end position="152"/>
    </location>
</feature>
<dbReference type="PANTHER" id="PTHR46268:SF15">
    <property type="entry name" value="UNIVERSAL STRESS PROTEIN HP_0031"/>
    <property type="match status" value="1"/>
</dbReference>
<accession>A0A329QRS7</accession>
<dbReference type="Gene3D" id="3.40.50.620">
    <property type="entry name" value="HUPs"/>
    <property type="match status" value="2"/>
</dbReference>
<dbReference type="PRINTS" id="PR01438">
    <property type="entry name" value="UNVRSLSTRESS"/>
</dbReference>
<protein>
    <recommendedName>
        <fullName evidence="3">UspA domain-containing protein</fullName>
    </recommendedName>
</protein>
<dbReference type="InterPro" id="IPR006016">
    <property type="entry name" value="UspA"/>
</dbReference>
<dbReference type="SUPFAM" id="SSF52402">
    <property type="entry name" value="Adenine nucleotide alpha hydrolases-like"/>
    <property type="match status" value="2"/>
</dbReference>
<dbReference type="Proteomes" id="UP000250462">
    <property type="component" value="Unassembled WGS sequence"/>
</dbReference>
<dbReference type="InterPro" id="IPR006015">
    <property type="entry name" value="Universal_stress_UspA"/>
</dbReference>
<comment type="similarity">
    <text evidence="1">Belongs to the universal stress protein A family.</text>
</comment>
<evidence type="ECO:0000313" key="4">
    <source>
        <dbReference type="EMBL" id="RAW14786.1"/>
    </source>
</evidence>
<sequence>MTITPQDRKQPAEPRPQRPPIVVGVDGSPSSLVATEWAADEAIRQGSPLQLVYAYPANALHEPPTAPIGRRRAEMVFETVRERLVTPRYSGLTITTRAQQGAPRRVLRHIAGNAGMLVLGRQHTGRVAELVHLSTSVPAAAKDGAVPVTVVPMEGVPPQDPPFVVLGADGSARSKAAVAHAFAMAGSLGARLVAVTGIDAPEGYSEGRHLGERWGQLVEKAATQQAEILDAFRGMYPGVQVEAVVDERSPAQALGHYAAGADRVVIGGRGHGLLTGAFLGSVARAVLRDMPCPVTVVHAHGGEHDNGKGVDDDA</sequence>
<organism evidence="4 5">
    <name type="scientific">Phytoactinopolyspora halophila</name>
    <dbReference type="NCBI Taxonomy" id="1981511"/>
    <lineage>
        <taxon>Bacteria</taxon>
        <taxon>Bacillati</taxon>
        <taxon>Actinomycetota</taxon>
        <taxon>Actinomycetes</taxon>
        <taxon>Jiangellales</taxon>
        <taxon>Jiangellaceae</taxon>
        <taxon>Phytoactinopolyspora</taxon>
    </lineage>
</organism>
<dbReference type="AlphaFoldDB" id="A0A329QRS7"/>
<feature type="region of interest" description="Disordered" evidence="2">
    <location>
        <begin position="1"/>
        <end position="21"/>
    </location>
</feature>
<dbReference type="PANTHER" id="PTHR46268">
    <property type="entry name" value="STRESS RESPONSE PROTEIN NHAX"/>
    <property type="match status" value="1"/>
</dbReference>
<feature type="compositionally biased region" description="Basic and acidic residues" evidence="2">
    <location>
        <begin position="1"/>
        <end position="16"/>
    </location>
</feature>
<proteinExistence type="inferred from homology"/>
<evidence type="ECO:0000256" key="1">
    <source>
        <dbReference type="ARBA" id="ARBA00008791"/>
    </source>
</evidence>
<evidence type="ECO:0000313" key="5">
    <source>
        <dbReference type="Proteomes" id="UP000250462"/>
    </source>
</evidence>
<name>A0A329QRS7_9ACTN</name>
<dbReference type="Pfam" id="PF00582">
    <property type="entry name" value="Usp"/>
    <property type="match status" value="2"/>
</dbReference>
<evidence type="ECO:0000256" key="2">
    <source>
        <dbReference type="SAM" id="MobiDB-lite"/>
    </source>
</evidence>
<keyword evidence="5" id="KW-1185">Reference proteome</keyword>
<comment type="caution">
    <text evidence="4">The sequence shown here is derived from an EMBL/GenBank/DDBJ whole genome shotgun (WGS) entry which is preliminary data.</text>
</comment>
<dbReference type="InterPro" id="IPR014729">
    <property type="entry name" value="Rossmann-like_a/b/a_fold"/>
</dbReference>
<dbReference type="CDD" id="cd00293">
    <property type="entry name" value="USP-like"/>
    <property type="match status" value="1"/>
</dbReference>
<feature type="domain" description="UspA" evidence="3">
    <location>
        <begin position="164"/>
        <end position="298"/>
    </location>
</feature>
<dbReference type="EMBL" id="QMIG01000007">
    <property type="protein sequence ID" value="RAW14786.1"/>
    <property type="molecule type" value="Genomic_DNA"/>
</dbReference>